<dbReference type="Proteomes" id="UP001057998">
    <property type="component" value="Chromosome 2"/>
</dbReference>
<keyword evidence="2" id="KW-0805">Transcription regulation</keyword>
<feature type="domain" description="HTH lysR-type" evidence="5">
    <location>
        <begin position="1"/>
        <end position="59"/>
    </location>
</feature>
<keyword evidence="3" id="KW-0238">DNA-binding</keyword>
<evidence type="ECO:0000256" key="4">
    <source>
        <dbReference type="ARBA" id="ARBA00023163"/>
    </source>
</evidence>
<dbReference type="CDD" id="cd08422">
    <property type="entry name" value="PBP2_CrgA_like"/>
    <property type="match status" value="1"/>
</dbReference>
<dbReference type="SUPFAM" id="SSF53850">
    <property type="entry name" value="Periplasmic binding protein-like II"/>
    <property type="match status" value="1"/>
</dbReference>
<evidence type="ECO:0000313" key="6">
    <source>
        <dbReference type="EMBL" id="UTV30638.1"/>
    </source>
</evidence>
<name>A0ABY5GMU7_9GAMM</name>
<dbReference type="Pfam" id="PF03466">
    <property type="entry name" value="LysR_substrate"/>
    <property type="match status" value="1"/>
</dbReference>
<comment type="similarity">
    <text evidence="1">Belongs to the LysR transcriptional regulatory family.</text>
</comment>
<dbReference type="EMBL" id="CP101509">
    <property type="protein sequence ID" value="UTV30638.1"/>
    <property type="molecule type" value="Genomic_DNA"/>
</dbReference>
<proteinExistence type="inferred from homology"/>
<reference evidence="6" key="1">
    <citation type="submission" date="2022-07" db="EMBL/GenBank/DDBJ databases">
        <title>Genome sequencing of Photobacterium atrarenae GJH2-4.</title>
        <authorList>
            <person name="Park S.-J."/>
        </authorList>
    </citation>
    <scope>NUCLEOTIDE SEQUENCE</scope>
    <source>
        <strain evidence="6">GJH2-4</strain>
    </source>
</reference>
<keyword evidence="4" id="KW-0804">Transcription</keyword>
<dbReference type="InterPro" id="IPR058163">
    <property type="entry name" value="LysR-type_TF_proteobact-type"/>
</dbReference>
<keyword evidence="7" id="KW-1185">Reference proteome</keyword>
<dbReference type="Gene3D" id="3.40.190.290">
    <property type="match status" value="1"/>
</dbReference>
<dbReference type="SUPFAM" id="SSF46785">
    <property type="entry name" value="Winged helix' DNA-binding domain"/>
    <property type="match status" value="1"/>
</dbReference>
<protein>
    <submittedName>
        <fullName evidence="6">LysR family transcriptional regulator</fullName>
    </submittedName>
</protein>
<dbReference type="InterPro" id="IPR005119">
    <property type="entry name" value="LysR_subst-bd"/>
</dbReference>
<evidence type="ECO:0000256" key="2">
    <source>
        <dbReference type="ARBA" id="ARBA00023015"/>
    </source>
</evidence>
<dbReference type="PANTHER" id="PTHR30537:SF5">
    <property type="entry name" value="HTH-TYPE TRANSCRIPTIONAL ACTIVATOR TTDR-RELATED"/>
    <property type="match status" value="1"/>
</dbReference>
<dbReference type="PANTHER" id="PTHR30537">
    <property type="entry name" value="HTH-TYPE TRANSCRIPTIONAL REGULATOR"/>
    <property type="match status" value="1"/>
</dbReference>
<dbReference type="Pfam" id="PF00126">
    <property type="entry name" value="HTH_1"/>
    <property type="match status" value="1"/>
</dbReference>
<evidence type="ECO:0000313" key="7">
    <source>
        <dbReference type="Proteomes" id="UP001057998"/>
    </source>
</evidence>
<dbReference type="Gene3D" id="1.10.10.10">
    <property type="entry name" value="Winged helix-like DNA-binding domain superfamily/Winged helix DNA-binding domain"/>
    <property type="match status" value="1"/>
</dbReference>
<dbReference type="InterPro" id="IPR036388">
    <property type="entry name" value="WH-like_DNA-bd_sf"/>
</dbReference>
<dbReference type="InterPro" id="IPR036390">
    <property type="entry name" value="WH_DNA-bd_sf"/>
</dbReference>
<sequence length="319" mass="35635">MDKLNLLQLFVSLVEHGSFVAVANQSGQSPSTISKAITRLEKSLGVRLLHRTTRQLQLTEAGANYLQTAREVLALLKNGEAQLAQSSIAPTGTLKVSLPLSFGQHYVVPLLPEFCQRYPDIKLDLSFSDEYTDIVEGGIDIAVRSGKLNDSSLIARRLCPIDTGMFASPSYLAQFGRPNSPEQLNQHRWILYRFRQSGRILGISYPQNAQAAEIQPDYQIIVDNGYALAQLASQGVGIALMPHYLARDFVKEGKLTLISPPQRTPDQAVYLYYLSRDYMPMKVKVFIEYLVQMLEEQGETAHSSWMTSRATRPSEHSSL</sequence>
<dbReference type="InterPro" id="IPR000847">
    <property type="entry name" value="LysR_HTH_N"/>
</dbReference>
<evidence type="ECO:0000256" key="3">
    <source>
        <dbReference type="ARBA" id="ARBA00023125"/>
    </source>
</evidence>
<evidence type="ECO:0000259" key="5">
    <source>
        <dbReference type="PROSITE" id="PS50931"/>
    </source>
</evidence>
<dbReference type="PROSITE" id="PS50931">
    <property type="entry name" value="HTH_LYSR"/>
    <property type="match status" value="1"/>
</dbReference>
<accession>A0ABY5GMU7</accession>
<dbReference type="RefSeq" id="WP_255392000.1">
    <property type="nucleotide sequence ID" value="NZ_CP101509.1"/>
</dbReference>
<evidence type="ECO:0000256" key="1">
    <source>
        <dbReference type="ARBA" id="ARBA00009437"/>
    </source>
</evidence>
<organism evidence="6 7">
    <name type="scientific">Photobacterium atrarenae</name>
    <dbReference type="NCBI Taxonomy" id="865757"/>
    <lineage>
        <taxon>Bacteria</taxon>
        <taxon>Pseudomonadati</taxon>
        <taxon>Pseudomonadota</taxon>
        <taxon>Gammaproteobacteria</taxon>
        <taxon>Vibrionales</taxon>
        <taxon>Vibrionaceae</taxon>
        <taxon>Photobacterium</taxon>
    </lineage>
</organism>
<gene>
    <name evidence="6" type="ORF">NNL38_18930</name>
</gene>